<evidence type="ECO:0000313" key="3">
    <source>
        <dbReference type="EMBL" id="TWT42753.1"/>
    </source>
</evidence>
<comment type="caution">
    <text evidence="3">The sequence shown here is derived from an EMBL/GenBank/DDBJ whole genome shotgun (WGS) entry which is preliminary data.</text>
</comment>
<dbReference type="Proteomes" id="UP000318995">
    <property type="component" value="Unassembled WGS sequence"/>
</dbReference>
<dbReference type="RefSeq" id="WP_146574947.1">
    <property type="nucleotide sequence ID" value="NZ_SJPH01000006.1"/>
</dbReference>
<evidence type="ECO:0000256" key="2">
    <source>
        <dbReference type="SAM" id="Phobius"/>
    </source>
</evidence>
<sequence>MPTEQPASQPKPSPATDDASRVGWFLTAITCLIVVVGLAVINYVTGSRPRPEPIAPRPSDNPSEALATPKTPPPIVLRAAEIADQRRDAPLYR</sequence>
<evidence type="ECO:0000313" key="4">
    <source>
        <dbReference type="Proteomes" id="UP000318995"/>
    </source>
</evidence>
<evidence type="ECO:0000256" key="1">
    <source>
        <dbReference type="SAM" id="MobiDB-lite"/>
    </source>
</evidence>
<feature type="transmembrane region" description="Helical" evidence="2">
    <location>
        <begin position="22"/>
        <end position="44"/>
    </location>
</feature>
<keyword evidence="4" id="KW-1185">Reference proteome</keyword>
<protein>
    <submittedName>
        <fullName evidence="3">Uncharacterized protein</fullName>
    </submittedName>
</protein>
<proteinExistence type="predicted"/>
<dbReference type="AlphaFoldDB" id="A0A5C5VXV8"/>
<organism evidence="3 4">
    <name type="scientific">Botrimarina hoheduenensis</name>
    <dbReference type="NCBI Taxonomy" id="2528000"/>
    <lineage>
        <taxon>Bacteria</taxon>
        <taxon>Pseudomonadati</taxon>
        <taxon>Planctomycetota</taxon>
        <taxon>Planctomycetia</taxon>
        <taxon>Pirellulales</taxon>
        <taxon>Lacipirellulaceae</taxon>
        <taxon>Botrimarina</taxon>
    </lineage>
</organism>
<keyword evidence="2" id="KW-1133">Transmembrane helix</keyword>
<feature type="region of interest" description="Disordered" evidence="1">
    <location>
        <begin position="46"/>
        <end position="82"/>
    </location>
</feature>
<gene>
    <name evidence="3" type="ORF">Pla111_27260</name>
</gene>
<reference evidence="3 4" key="1">
    <citation type="submission" date="2019-02" db="EMBL/GenBank/DDBJ databases">
        <title>Deep-cultivation of Planctomycetes and their phenomic and genomic characterization uncovers novel biology.</title>
        <authorList>
            <person name="Wiegand S."/>
            <person name="Jogler M."/>
            <person name="Boedeker C."/>
            <person name="Pinto D."/>
            <person name="Vollmers J."/>
            <person name="Rivas-Marin E."/>
            <person name="Kohn T."/>
            <person name="Peeters S.H."/>
            <person name="Heuer A."/>
            <person name="Rast P."/>
            <person name="Oberbeckmann S."/>
            <person name="Bunk B."/>
            <person name="Jeske O."/>
            <person name="Meyerdierks A."/>
            <person name="Storesund J.E."/>
            <person name="Kallscheuer N."/>
            <person name="Luecker S."/>
            <person name="Lage O.M."/>
            <person name="Pohl T."/>
            <person name="Merkel B.J."/>
            <person name="Hornburger P."/>
            <person name="Mueller R.-W."/>
            <person name="Bruemmer F."/>
            <person name="Labrenz M."/>
            <person name="Spormann A.M."/>
            <person name="Op Den Camp H."/>
            <person name="Overmann J."/>
            <person name="Amann R."/>
            <person name="Jetten M.S.M."/>
            <person name="Mascher T."/>
            <person name="Medema M.H."/>
            <person name="Devos D.P."/>
            <person name="Kaster A.-K."/>
            <person name="Ovreas L."/>
            <person name="Rohde M."/>
            <person name="Galperin M.Y."/>
            <person name="Jogler C."/>
        </authorList>
    </citation>
    <scope>NUCLEOTIDE SEQUENCE [LARGE SCALE GENOMIC DNA]</scope>
    <source>
        <strain evidence="3 4">Pla111</strain>
    </source>
</reference>
<keyword evidence="2" id="KW-0812">Transmembrane</keyword>
<name>A0A5C5VXV8_9BACT</name>
<keyword evidence="2" id="KW-0472">Membrane</keyword>
<dbReference type="EMBL" id="SJPH01000006">
    <property type="protein sequence ID" value="TWT42753.1"/>
    <property type="molecule type" value="Genomic_DNA"/>
</dbReference>
<accession>A0A5C5VXV8</accession>